<dbReference type="PANTHER" id="PTHR43599:SF3">
    <property type="entry name" value="SI:DKEY-6E2.2"/>
    <property type="match status" value="1"/>
</dbReference>
<dbReference type="GO" id="GO:0006189">
    <property type="term" value="P:'de novo' IMP biosynthetic process"/>
    <property type="evidence" value="ECO:0007669"/>
    <property type="project" value="UniProtKB-UniRule"/>
</dbReference>
<feature type="domain" description="SAICAR synthetase/ADE2 N-terminal" evidence="9">
    <location>
        <begin position="7"/>
        <end position="235"/>
    </location>
</feature>
<dbReference type="CDD" id="cd01415">
    <property type="entry name" value="SAICAR_synt_PurC"/>
    <property type="match status" value="1"/>
</dbReference>
<dbReference type="SUPFAM" id="SSF56104">
    <property type="entry name" value="SAICAR synthase-like"/>
    <property type="match status" value="1"/>
</dbReference>
<evidence type="ECO:0000256" key="1">
    <source>
        <dbReference type="ARBA" id="ARBA00004672"/>
    </source>
</evidence>
<dbReference type="InterPro" id="IPR018236">
    <property type="entry name" value="SAICAR_synthetase_CS"/>
</dbReference>
<evidence type="ECO:0000259" key="9">
    <source>
        <dbReference type="Pfam" id="PF01259"/>
    </source>
</evidence>
<protein>
    <recommendedName>
        <fullName evidence="8">Phosphoribosylaminoimidazole-succinocarboxamide synthase</fullName>
        <ecNumber evidence="8">6.3.2.6</ecNumber>
    </recommendedName>
    <alternativeName>
        <fullName evidence="8">SAICAR synthetase</fullName>
    </alternativeName>
</protein>
<dbReference type="PANTHER" id="PTHR43599">
    <property type="entry name" value="MULTIFUNCTIONAL PROTEIN ADE2"/>
    <property type="match status" value="1"/>
</dbReference>
<keyword evidence="6 8" id="KW-0067">ATP-binding</keyword>
<dbReference type="Proteomes" id="UP000193200">
    <property type="component" value="Unassembled WGS sequence"/>
</dbReference>
<dbReference type="InterPro" id="IPR050089">
    <property type="entry name" value="SAICAR_synthetase"/>
</dbReference>
<proteinExistence type="inferred from homology"/>
<evidence type="ECO:0000313" key="11">
    <source>
        <dbReference type="Proteomes" id="UP000193200"/>
    </source>
</evidence>
<dbReference type="Gene3D" id="3.30.200.20">
    <property type="entry name" value="Phosphorylase Kinase, domain 1"/>
    <property type="match status" value="1"/>
</dbReference>
<gene>
    <name evidence="8 10" type="primary">purC</name>
    <name evidence="10" type="ORF">OCH7691_02437</name>
</gene>
<dbReference type="FunCoup" id="A0A1Y5T610">
    <property type="interactions" value="562"/>
</dbReference>
<dbReference type="Gene3D" id="3.30.470.20">
    <property type="entry name" value="ATP-grasp fold, B domain"/>
    <property type="match status" value="1"/>
</dbReference>
<dbReference type="HAMAP" id="MF_00137">
    <property type="entry name" value="SAICAR_synth"/>
    <property type="match status" value="1"/>
</dbReference>
<dbReference type="EC" id="6.3.2.6" evidence="8"/>
<evidence type="ECO:0000256" key="2">
    <source>
        <dbReference type="ARBA" id="ARBA00010190"/>
    </source>
</evidence>
<dbReference type="PROSITE" id="PS01058">
    <property type="entry name" value="SAICAR_SYNTHETASE_2"/>
    <property type="match status" value="1"/>
</dbReference>
<dbReference type="Pfam" id="PF01259">
    <property type="entry name" value="SAICAR_synt"/>
    <property type="match status" value="1"/>
</dbReference>
<dbReference type="InterPro" id="IPR028923">
    <property type="entry name" value="SAICAR_synt/ADE2_N"/>
</dbReference>
<evidence type="ECO:0000256" key="3">
    <source>
        <dbReference type="ARBA" id="ARBA00022598"/>
    </source>
</evidence>
<dbReference type="InParanoid" id="A0A1Y5T610"/>
<evidence type="ECO:0000256" key="6">
    <source>
        <dbReference type="ARBA" id="ARBA00022840"/>
    </source>
</evidence>
<comment type="pathway">
    <text evidence="1 8">Purine metabolism; IMP biosynthesis via de novo pathway; 5-amino-1-(5-phospho-D-ribosyl)imidazole-4-carboxamide from 5-amino-1-(5-phospho-D-ribosyl)imidazole-4-carboxylate: step 1/2.</text>
</comment>
<dbReference type="InterPro" id="IPR001636">
    <property type="entry name" value="SAICAR_synth"/>
</dbReference>
<keyword evidence="4 8" id="KW-0547">Nucleotide-binding</keyword>
<keyword evidence="11" id="KW-1185">Reference proteome</keyword>
<evidence type="ECO:0000256" key="4">
    <source>
        <dbReference type="ARBA" id="ARBA00022741"/>
    </source>
</evidence>
<dbReference type="GO" id="GO:0005829">
    <property type="term" value="C:cytosol"/>
    <property type="evidence" value="ECO:0007669"/>
    <property type="project" value="TreeGrafter"/>
</dbReference>
<dbReference type="AlphaFoldDB" id="A0A1Y5T610"/>
<dbReference type="GO" id="GO:0004639">
    <property type="term" value="F:phosphoribosylaminoimidazolesuccinocarboxamide synthase activity"/>
    <property type="evidence" value="ECO:0007669"/>
    <property type="project" value="UniProtKB-UniRule"/>
</dbReference>
<sequence>MARRRRVYEGKAKVLYEGPEPGTLVQYFKDDATAFNNKKSATIVGKGVLNNRISEYLMARIAEIGIPTHFVRRLNMREQLIKEVEIIPVEVIIRNISAGSLATRLGIPEGTALPRSIVEFCYKSDELGDPLITEEHITAFGWATPQEIDDIMAMSLRINDFLIGLFLGIGIKLVDFKLEFGRLYENEMVRVVLADEISPDNCRLWDTKTNEKMDKDRFRRDLGGVAEAYQEVARRLGIMPEGGPRDIQAPTLMQ</sequence>
<keyword evidence="5 8" id="KW-0658">Purine biosynthesis</keyword>
<dbReference type="OrthoDB" id="9801549at2"/>
<keyword evidence="3 8" id="KW-0436">Ligase</keyword>
<dbReference type="NCBIfam" id="TIGR00081">
    <property type="entry name" value="purC"/>
    <property type="match status" value="1"/>
</dbReference>
<accession>A0A1Y5T610</accession>
<evidence type="ECO:0000256" key="7">
    <source>
        <dbReference type="ARBA" id="ARBA00048475"/>
    </source>
</evidence>
<dbReference type="PROSITE" id="PS01057">
    <property type="entry name" value="SAICAR_SYNTHETASE_1"/>
    <property type="match status" value="1"/>
</dbReference>
<comment type="similarity">
    <text evidence="2 8">Belongs to the SAICAR synthetase family.</text>
</comment>
<organism evidence="10 11">
    <name type="scientific">Oceanibacterium hippocampi</name>
    <dbReference type="NCBI Taxonomy" id="745714"/>
    <lineage>
        <taxon>Bacteria</taxon>
        <taxon>Pseudomonadati</taxon>
        <taxon>Pseudomonadota</taxon>
        <taxon>Alphaproteobacteria</taxon>
        <taxon>Sneathiellales</taxon>
        <taxon>Sneathiellaceae</taxon>
        <taxon>Oceanibacterium</taxon>
    </lineage>
</organism>
<dbReference type="GO" id="GO:0005524">
    <property type="term" value="F:ATP binding"/>
    <property type="evidence" value="ECO:0007669"/>
    <property type="project" value="UniProtKB-KW"/>
</dbReference>
<reference evidence="10 11" key="1">
    <citation type="submission" date="2017-03" db="EMBL/GenBank/DDBJ databases">
        <authorList>
            <person name="Afonso C.L."/>
            <person name="Miller P.J."/>
            <person name="Scott M.A."/>
            <person name="Spackman E."/>
            <person name="Goraichik I."/>
            <person name="Dimitrov K.M."/>
            <person name="Suarez D.L."/>
            <person name="Swayne D.E."/>
        </authorList>
    </citation>
    <scope>NUCLEOTIDE SEQUENCE [LARGE SCALE GENOMIC DNA]</scope>
    <source>
        <strain evidence="10 11">CECT 7691</strain>
    </source>
</reference>
<comment type="catalytic activity">
    <reaction evidence="7 8">
        <text>5-amino-1-(5-phospho-D-ribosyl)imidazole-4-carboxylate + L-aspartate + ATP = (2S)-2-[5-amino-1-(5-phospho-beta-D-ribosyl)imidazole-4-carboxamido]succinate + ADP + phosphate + 2 H(+)</text>
        <dbReference type="Rhea" id="RHEA:22628"/>
        <dbReference type="ChEBI" id="CHEBI:15378"/>
        <dbReference type="ChEBI" id="CHEBI:29991"/>
        <dbReference type="ChEBI" id="CHEBI:30616"/>
        <dbReference type="ChEBI" id="CHEBI:43474"/>
        <dbReference type="ChEBI" id="CHEBI:58443"/>
        <dbReference type="ChEBI" id="CHEBI:77657"/>
        <dbReference type="ChEBI" id="CHEBI:456216"/>
        <dbReference type="EC" id="6.3.2.6"/>
    </reaction>
</comment>
<dbReference type="InterPro" id="IPR033934">
    <property type="entry name" value="SAICAR_synt_PurC"/>
</dbReference>
<evidence type="ECO:0000313" key="10">
    <source>
        <dbReference type="EMBL" id="SLN56249.1"/>
    </source>
</evidence>
<dbReference type="FunFam" id="3.30.470.20:FF:000006">
    <property type="entry name" value="Phosphoribosylaminoimidazole-succinocarboxamide synthase"/>
    <property type="match status" value="1"/>
</dbReference>
<dbReference type="RefSeq" id="WP_085883792.1">
    <property type="nucleotide sequence ID" value="NZ_FWFR01000002.1"/>
</dbReference>
<dbReference type="GO" id="GO:0009236">
    <property type="term" value="P:cobalamin biosynthetic process"/>
    <property type="evidence" value="ECO:0007669"/>
    <property type="project" value="InterPro"/>
</dbReference>
<evidence type="ECO:0000256" key="8">
    <source>
        <dbReference type="HAMAP-Rule" id="MF_00137"/>
    </source>
</evidence>
<name>A0A1Y5T610_9PROT</name>
<dbReference type="EMBL" id="FWFR01000002">
    <property type="protein sequence ID" value="SLN56249.1"/>
    <property type="molecule type" value="Genomic_DNA"/>
</dbReference>
<evidence type="ECO:0000256" key="5">
    <source>
        <dbReference type="ARBA" id="ARBA00022755"/>
    </source>
</evidence>
<dbReference type="UniPathway" id="UPA00074">
    <property type="reaction ID" value="UER00131"/>
</dbReference>